<keyword evidence="2" id="KW-1185">Reference proteome</keyword>
<dbReference type="AlphaFoldDB" id="A0AAD8QAV8"/>
<proteinExistence type="predicted"/>
<gene>
    <name evidence="1" type="ORF">QYE76_008184</name>
</gene>
<dbReference type="EMBL" id="JAUUTY010000587">
    <property type="protein sequence ID" value="KAK1599265.1"/>
    <property type="molecule type" value="Genomic_DNA"/>
</dbReference>
<organism evidence="1 2">
    <name type="scientific">Lolium multiflorum</name>
    <name type="common">Italian ryegrass</name>
    <name type="synonym">Lolium perenne subsp. multiflorum</name>
    <dbReference type="NCBI Taxonomy" id="4521"/>
    <lineage>
        <taxon>Eukaryota</taxon>
        <taxon>Viridiplantae</taxon>
        <taxon>Streptophyta</taxon>
        <taxon>Embryophyta</taxon>
        <taxon>Tracheophyta</taxon>
        <taxon>Spermatophyta</taxon>
        <taxon>Magnoliopsida</taxon>
        <taxon>Liliopsida</taxon>
        <taxon>Poales</taxon>
        <taxon>Poaceae</taxon>
        <taxon>BOP clade</taxon>
        <taxon>Pooideae</taxon>
        <taxon>Poodae</taxon>
        <taxon>Poeae</taxon>
        <taxon>Poeae Chloroplast Group 2 (Poeae type)</taxon>
        <taxon>Loliodinae</taxon>
        <taxon>Loliinae</taxon>
        <taxon>Lolium</taxon>
    </lineage>
</organism>
<comment type="caution">
    <text evidence="1">The sequence shown here is derived from an EMBL/GenBank/DDBJ whole genome shotgun (WGS) entry which is preliminary data.</text>
</comment>
<dbReference type="Proteomes" id="UP001231189">
    <property type="component" value="Unassembled WGS sequence"/>
</dbReference>
<accession>A0AAD8QAV8</accession>
<name>A0AAD8QAV8_LOLMU</name>
<reference evidence="1" key="1">
    <citation type="submission" date="2023-07" db="EMBL/GenBank/DDBJ databases">
        <title>A chromosome-level genome assembly of Lolium multiflorum.</title>
        <authorList>
            <person name="Chen Y."/>
            <person name="Copetti D."/>
            <person name="Kolliker R."/>
            <person name="Studer B."/>
        </authorList>
    </citation>
    <scope>NUCLEOTIDE SEQUENCE</scope>
    <source>
        <strain evidence="1">02402/16</strain>
        <tissue evidence="1">Leaf</tissue>
    </source>
</reference>
<evidence type="ECO:0000313" key="2">
    <source>
        <dbReference type="Proteomes" id="UP001231189"/>
    </source>
</evidence>
<protein>
    <submittedName>
        <fullName evidence="1">Uncharacterized protein</fullName>
    </submittedName>
</protein>
<sequence>MISLLAFAVAVMSVVWLIVFAEEVLGKRAWTLWVPHLLLGQVVGQALVLDRVLSAISDVDGDVVDVDDLSLKIVPPGVRECVGVRNPPAGSGWPTR</sequence>
<evidence type="ECO:0000313" key="1">
    <source>
        <dbReference type="EMBL" id="KAK1599265.1"/>
    </source>
</evidence>